<dbReference type="Gene3D" id="3.90.1300.10">
    <property type="entry name" value="Amidase signature (AS) domain"/>
    <property type="match status" value="1"/>
</dbReference>
<dbReference type="SUPFAM" id="SSF75304">
    <property type="entry name" value="Amidase signature (AS) enzymes"/>
    <property type="match status" value="1"/>
</dbReference>
<dbReference type="InterPro" id="IPR036928">
    <property type="entry name" value="AS_sf"/>
</dbReference>
<evidence type="ECO:0000256" key="1">
    <source>
        <dbReference type="SAM" id="MobiDB-lite"/>
    </source>
</evidence>
<dbReference type="PANTHER" id="PTHR46310:SF7">
    <property type="entry name" value="AMIDASE 1"/>
    <property type="match status" value="1"/>
</dbReference>
<name>A0A0D2GW00_9EURO</name>
<evidence type="ECO:0000313" key="4">
    <source>
        <dbReference type="Proteomes" id="UP000053617"/>
    </source>
</evidence>
<keyword evidence="4" id="KW-1185">Reference proteome</keyword>
<proteinExistence type="predicted"/>
<feature type="domain" description="Amidase" evidence="2">
    <location>
        <begin position="28"/>
        <end position="120"/>
    </location>
</feature>
<reference evidence="3 4" key="1">
    <citation type="submission" date="2015-01" db="EMBL/GenBank/DDBJ databases">
        <title>The Genome Sequence of Rhinocladiella mackenzie CBS 650.93.</title>
        <authorList>
            <consortium name="The Broad Institute Genomics Platform"/>
            <person name="Cuomo C."/>
            <person name="de Hoog S."/>
            <person name="Gorbushina A."/>
            <person name="Stielow B."/>
            <person name="Teixiera M."/>
            <person name="Abouelleil A."/>
            <person name="Chapman S.B."/>
            <person name="Priest M."/>
            <person name="Young S.K."/>
            <person name="Wortman J."/>
            <person name="Nusbaum C."/>
            <person name="Birren B."/>
        </authorList>
    </citation>
    <scope>NUCLEOTIDE SEQUENCE [LARGE SCALE GENOMIC DNA]</scope>
    <source>
        <strain evidence="3 4">CBS 650.93</strain>
    </source>
</reference>
<dbReference type="RefSeq" id="XP_013269564.1">
    <property type="nucleotide sequence ID" value="XM_013414110.1"/>
</dbReference>
<dbReference type="STRING" id="1442369.A0A0D2GW00"/>
<accession>A0A0D2GW00</accession>
<dbReference type="OrthoDB" id="443318at2759"/>
<evidence type="ECO:0000313" key="3">
    <source>
        <dbReference type="EMBL" id="KIX02428.1"/>
    </source>
</evidence>
<sequence length="371" mass="40102">MGLMREPERPQRGCEPCSLPTAIGPLRTGGSSTGSGAAIGAYEWLDLAVGSDTGGSMRGPAGAQGIFGNRPSTGAVSMDHVIPLTPVPDTVGVFARSGSLWAATTKAWYQNFRSDYPSYPQNIYRSLAASEWNSGEITPPAAALIDGFVSALEGFLRVNSTVANYTQLWLETHGDAPANLADMLYLTYGVLITRDQWNLHGKPFFADYAAVHDGRQPFINPGPLARWTWGWTNAGDEAYQTAIRNKTIFQNWYETEGFGRPDPDSCSEGVYVYPWFISEPSYRNTYFNATTTPPLGFGDSSFSIMAGVPEVIVPLGEVPYNSTVSLKTEYLPVSVALRAARGCDLMLANLVADLEAAGILRPVSAGTRLYP</sequence>
<dbReference type="Proteomes" id="UP000053617">
    <property type="component" value="Unassembled WGS sequence"/>
</dbReference>
<organism evidence="3 4">
    <name type="scientific">Rhinocladiella mackenziei CBS 650.93</name>
    <dbReference type="NCBI Taxonomy" id="1442369"/>
    <lineage>
        <taxon>Eukaryota</taxon>
        <taxon>Fungi</taxon>
        <taxon>Dikarya</taxon>
        <taxon>Ascomycota</taxon>
        <taxon>Pezizomycotina</taxon>
        <taxon>Eurotiomycetes</taxon>
        <taxon>Chaetothyriomycetidae</taxon>
        <taxon>Chaetothyriales</taxon>
        <taxon>Herpotrichiellaceae</taxon>
        <taxon>Rhinocladiella</taxon>
    </lineage>
</organism>
<dbReference type="GeneID" id="25296440"/>
<dbReference type="VEuPathDB" id="FungiDB:Z518_08369"/>
<dbReference type="HOGENOM" id="CLU_020129_0_0_1"/>
<dbReference type="PANTHER" id="PTHR46310">
    <property type="entry name" value="AMIDASE 1"/>
    <property type="match status" value="1"/>
</dbReference>
<protein>
    <recommendedName>
        <fullName evidence="2">Amidase domain-containing protein</fullName>
    </recommendedName>
</protein>
<dbReference type="AlphaFoldDB" id="A0A0D2GW00"/>
<gene>
    <name evidence="3" type="ORF">Z518_08369</name>
</gene>
<evidence type="ECO:0000259" key="2">
    <source>
        <dbReference type="Pfam" id="PF01425"/>
    </source>
</evidence>
<feature type="region of interest" description="Disordered" evidence="1">
    <location>
        <begin position="1"/>
        <end position="30"/>
    </location>
</feature>
<feature type="compositionally biased region" description="Basic and acidic residues" evidence="1">
    <location>
        <begin position="1"/>
        <end position="12"/>
    </location>
</feature>
<dbReference type="EMBL" id="KN847480">
    <property type="protein sequence ID" value="KIX02428.1"/>
    <property type="molecule type" value="Genomic_DNA"/>
</dbReference>
<dbReference type="InterPro" id="IPR023631">
    <property type="entry name" value="Amidase_dom"/>
</dbReference>
<dbReference type="Pfam" id="PF01425">
    <property type="entry name" value="Amidase"/>
    <property type="match status" value="1"/>
</dbReference>